<dbReference type="EMBL" id="LNQE01001503">
    <property type="protein sequence ID" value="KUG16366.1"/>
    <property type="molecule type" value="Genomic_DNA"/>
</dbReference>
<gene>
    <name evidence="1" type="ORF">ASZ90_014040</name>
</gene>
<comment type="caution">
    <text evidence="1">The sequence shown here is derived from an EMBL/GenBank/DDBJ whole genome shotgun (WGS) entry which is preliminary data.</text>
</comment>
<name>A0A0W8F6G7_9ZZZZ</name>
<protein>
    <submittedName>
        <fullName evidence="1">Uncharacterized protein</fullName>
    </submittedName>
</protein>
<sequence length="303" mass="33970">MIFNKIETDRACIVIVSLLLSALILSANAERITTTVGTNNTDWSITRQSDNIKFDYSQYVQGSISPVEYRGRSLEPYHSSYEEVDVNDLRLRARTSARKGDYASEGLILLRADSANSSEFVLSIENGTFIGEFVEEWPAILRSSKSLRYSGQGINSREYAGNNLDYVGSSLLYNNELSKDSGIDMLLTRMNATVRGISLSPNDTVLSAQFMPTKETYYSITTSSTGIADFKYGFSSPNAELKKLIYPMASEGEERYYGDYNITRSIHMKSDFPRYEEEDDWISCCSAGVYEIGLPERKALSLP</sequence>
<accession>A0A0W8F6G7</accession>
<organism evidence="1">
    <name type="scientific">hydrocarbon metagenome</name>
    <dbReference type="NCBI Taxonomy" id="938273"/>
    <lineage>
        <taxon>unclassified sequences</taxon>
        <taxon>metagenomes</taxon>
        <taxon>ecological metagenomes</taxon>
    </lineage>
</organism>
<evidence type="ECO:0000313" key="1">
    <source>
        <dbReference type="EMBL" id="KUG16366.1"/>
    </source>
</evidence>
<dbReference type="AlphaFoldDB" id="A0A0W8F6G7"/>
<proteinExistence type="predicted"/>
<reference evidence="1" key="1">
    <citation type="journal article" date="2015" name="Proc. Natl. Acad. Sci. U.S.A.">
        <title>Networks of energetic and metabolic interactions define dynamics in microbial communities.</title>
        <authorList>
            <person name="Embree M."/>
            <person name="Liu J.K."/>
            <person name="Al-Bassam M.M."/>
            <person name="Zengler K."/>
        </authorList>
    </citation>
    <scope>NUCLEOTIDE SEQUENCE</scope>
</reference>